<name>A0ABT6CFX2_9SPHN</name>
<evidence type="ECO:0000313" key="1">
    <source>
        <dbReference type="EMBL" id="MDF8332816.1"/>
    </source>
</evidence>
<dbReference type="EMBL" id="JAROCY010000005">
    <property type="protein sequence ID" value="MDF8332816.1"/>
    <property type="molecule type" value="Genomic_DNA"/>
</dbReference>
<dbReference type="Proteomes" id="UP001222770">
    <property type="component" value="Unassembled WGS sequence"/>
</dbReference>
<dbReference type="RefSeq" id="WP_277276022.1">
    <property type="nucleotide sequence ID" value="NZ_JAROCY010000005.1"/>
</dbReference>
<organism evidence="1 2">
    <name type="scientific">Novosphingobium cyanobacteriorum</name>
    <dbReference type="NCBI Taxonomy" id="3024215"/>
    <lineage>
        <taxon>Bacteria</taxon>
        <taxon>Pseudomonadati</taxon>
        <taxon>Pseudomonadota</taxon>
        <taxon>Alphaproteobacteria</taxon>
        <taxon>Sphingomonadales</taxon>
        <taxon>Sphingomonadaceae</taxon>
        <taxon>Novosphingobium</taxon>
    </lineage>
</organism>
<keyword evidence="2" id="KW-1185">Reference proteome</keyword>
<accession>A0ABT6CFX2</accession>
<dbReference type="PANTHER" id="PTHR35175:SF2">
    <property type="entry name" value="DUF1289 DOMAIN-CONTAINING PROTEIN"/>
    <property type="match status" value="1"/>
</dbReference>
<dbReference type="InterPro" id="IPR010710">
    <property type="entry name" value="DUF1289"/>
</dbReference>
<sequence>MTAPVAEDVPSPCIGVCVVQADTCTGCHRTLAEIAAWFTAAVAEKRAILKAVAARQSISDRSM</sequence>
<evidence type="ECO:0000313" key="2">
    <source>
        <dbReference type="Proteomes" id="UP001222770"/>
    </source>
</evidence>
<proteinExistence type="predicted"/>
<gene>
    <name evidence="1" type="ORF">POM99_06370</name>
</gene>
<protein>
    <submittedName>
        <fullName evidence="1">DUF1289 domain-containing protein</fullName>
    </submittedName>
</protein>
<dbReference type="PANTHER" id="PTHR35175">
    <property type="entry name" value="DUF1289 DOMAIN-CONTAINING PROTEIN"/>
    <property type="match status" value="1"/>
</dbReference>
<comment type="caution">
    <text evidence="1">The sequence shown here is derived from an EMBL/GenBank/DDBJ whole genome shotgun (WGS) entry which is preliminary data.</text>
</comment>
<dbReference type="Pfam" id="PF06945">
    <property type="entry name" value="DUF1289"/>
    <property type="match status" value="1"/>
</dbReference>
<reference evidence="1 2" key="1">
    <citation type="submission" date="2023-03" db="EMBL/GenBank/DDBJ databases">
        <title>Novosphingobium cyanobacteriorum sp. nov., isolated from a eutrophic reservoir during the Microcystis bloom period.</title>
        <authorList>
            <person name="Kang M."/>
            <person name="Le V."/>
            <person name="Ko S.-R."/>
            <person name="Lee S.-A."/>
            <person name="Ahn C.-Y."/>
        </authorList>
    </citation>
    <scope>NUCLEOTIDE SEQUENCE [LARGE SCALE GENOMIC DNA]</scope>
    <source>
        <strain evidence="1 2">HBC54</strain>
    </source>
</reference>